<protein>
    <recommendedName>
        <fullName evidence="3">Transcription elongation factor Spt5</fullName>
    </recommendedName>
</protein>
<evidence type="ECO:0000256" key="2">
    <source>
        <dbReference type="ARBA" id="ARBA00023163"/>
    </source>
</evidence>
<dbReference type="GO" id="GO:0006354">
    <property type="term" value="P:DNA-templated transcription elongation"/>
    <property type="evidence" value="ECO:0007669"/>
    <property type="project" value="InterPro"/>
</dbReference>
<dbReference type="SUPFAM" id="SSF50104">
    <property type="entry name" value="Translation proteins SH3-like domain"/>
    <property type="match status" value="1"/>
</dbReference>
<name>A0A133UJX6_9EURY</name>
<feature type="domain" description="NusG-like N-terminal" evidence="4">
    <location>
        <begin position="7"/>
        <end position="92"/>
    </location>
</feature>
<evidence type="ECO:0000256" key="3">
    <source>
        <dbReference type="NCBIfam" id="TIGR00405"/>
    </source>
</evidence>
<dbReference type="Proteomes" id="UP000070284">
    <property type="component" value="Unassembled WGS sequence"/>
</dbReference>
<evidence type="ECO:0000313" key="6">
    <source>
        <dbReference type="Proteomes" id="UP000070284"/>
    </source>
</evidence>
<dbReference type="Pfam" id="PF03439">
    <property type="entry name" value="Spt5-NGN"/>
    <property type="match status" value="1"/>
</dbReference>
<keyword evidence="6" id="KW-1185">Reference proteome</keyword>
<dbReference type="Gene3D" id="3.30.70.940">
    <property type="entry name" value="NusG, N-terminal domain"/>
    <property type="match status" value="1"/>
</dbReference>
<evidence type="ECO:0000313" key="5">
    <source>
        <dbReference type="EMBL" id="KXA94505.1"/>
    </source>
</evidence>
<dbReference type="AlphaFoldDB" id="A0A133UJX6"/>
<gene>
    <name evidence="5" type="ORF">AKJ65_04190</name>
</gene>
<dbReference type="InterPro" id="IPR005100">
    <property type="entry name" value="NGN-domain"/>
</dbReference>
<dbReference type="SMART" id="SM00738">
    <property type="entry name" value="NGN"/>
    <property type="match status" value="1"/>
</dbReference>
<dbReference type="PROSITE" id="PS01108">
    <property type="entry name" value="RIBOSOMAL_L24"/>
    <property type="match status" value="1"/>
</dbReference>
<dbReference type="NCBIfam" id="TIGR00405">
    <property type="entry name" value="KOW_elon_Spt5"/>
    <property type="match status" value="1"/>
</dbReference>
<accession>A0A133UJX6</accession>
<evidence type="ECO:0000259" key="4">
    <source>
        <dbReference type="SMART" id="SM00738"/>
    </source>
</evidence>
<dbReference type="GO" id="GO:0003735">
    <property type="term" value="F:structural constituent of ribosome"/>
    <property type="evidence" value="ECO:0007669"/>
    <property type="project" value="InterPro"/>
</dbReference>
<dbReference type="InterPro" id="IPR014722">
    <property type="entry name" value="Rib_uL2_dom2"/>
</dbReference>
<dbReference type="EMBL" id="LHXO01000054">
    <property type="protein sequence ID" value="KXA94505.1"/>
    <property type="molecule type" value="Genomic_DNA"/>
</dbReference>
<dbReference type="InterPro" id="IPR006645">
    <property type="entry name" value="NGN-like_dom"/>
</dbReference>
<sequence length="151" mass="16504">MKEEKTTGNIFTVRIIGGREEMAAELIRSHARMSDHPIYSIIVPEKEMKGYIFVEAGNLGAVKRVVEGVKPVKSVMSDPSTPDELKDLLGPKIVPSSIGKGDKVRIVGGGLRGREGKVIETKPDEREIVMEVDDPAVPAPLTISTEEVERK</sequence>
<dbReference type="GO" id="GO:0005840">
    <property type="term" value="C:ribosome"/>
    <property type="evidence" value="ECO:0007669"/>
    <property type="project" value="InterPro"/>
</dbReference>
<organism evidence="5 6">
    <name type="scientific">candidate division MSBL1 archaeon SCGC-AAA259E19</name>
    <dbReference type="NCBI Taxonomy" id="1698264"/>
    <lineage>
        <taxon>Archaea</taxon>
        <taxon>Methanobacteriati</taxon>
        <taxon>Methanobacteriota</taxon>
        <taxon>candidate division MSBL1</taxon>
    </lineage>
</organism>
<dbReference type="InterPro" id="IPR008991">
    <property type="entry name" value="Translation_prot_SH3-like_sf"/>
</dbReference>
<keyword evidence="2" id="KW-0804">Transcription</keyword>
<dbReference type="GO" id="GO:0003746">
    <property type="term" value="F:translation elongation factor activity"/>
    <property type="evidence" value="ECO:0007669"/>
    <property type="project" value="InterPro"/>
</dbReference>
<proteinExistence type="predicted"/>
<reference evidence="5 6" key="1">
    <citation type="journal article" date="2016" name="Sci. Rep.">
        <title>Metabolic traits of an uncultured archaeal lineage -MSBL1- from brine pools of the Red Sea.</title>
        <authorList>
            <person name="Mwirichia R."/>
            <person name="Alam I."/>
            <person name="Rashid M."/>
            <person name="Vinu M."/>
            <person name="Ba-Alawi W."/>
            <person name="Anthony Kamau A."/>
            <person name="Kamanda Ngugi D."/>
            <person name="Goker M."/>
            <person name="Klenk H.P."/>
            <person name="Bajic V."/>
            <person name="Stingl U."/>
        </authorList>
    </citation>
    <scope>NUCLEOTIDE SEQUENCE [LARGE SCALE GENOMIC DNA]</scope>
    <source>
        <strain evidence="5">SCGC-AAA259E19</strain>
    </source>
</reference>
<dbReference type="Gene3D" id="2.30.30.30">
    <property type="match status" value="1"/>
</dbReference>
<dbReference type="InterPro" id="IPR036735">
    <property type="entry name" value="NGN_dom_sf"/>
</dbReference>
<dbReference type="InterPro" id="IPR011590">
    <property type="entry name" value="Spt5_arc"/>
</dbReference>
<comment type="caution">
    <text evidence="5">The sequence shown here is derived from an EMBL/GenBank/DDBJ whole genome shotgun (WGS) entry which is preliminary data.</text>
</comment>
<dbReference type="InterPro" id="IPR005825">
    <property type="entry name" value="Ribosomal_uL24_CS"/>
</dbReference>
<keyword evidence="1" id="KW-0805">Transcription regulation</keyword>
<evidence type="ECO:0000256" key="1">
    <source>
        <dbReference type="ARBA" id="ARBA00023015"/>
    </source>
</evidence>